<dbReference type="SUPFAM" id="SSF141457">
    <property type="entry name" value="BH3618-like"/>
    <property type="match status" value="1"/>
</dbReference>
<dbReference type="EMBL" id="AWSU01000342">
    <property type="protein sequence ID" value="ERI74178.1"/>
    <property type="molecule type" value="Genomic_DNA"/>
</dbReference>
<evidence type="ECO:0000256" key="4">
    <source>
        <dbReference type="ARBA" id="ARBA00023186"/>
    </source>
</evidence>
<evidence type="ECO:0000256" key="2">
    <source>
        <dbReference type="ARBA" id="ARBA00022795"/>
    </source>
</evidence>
<keyword evidence="4 5" id="KW-0143">Chaperone</keyword>
<dbReference type="Gene3D" id="2.30.290.10">
    <property type="entry name" value="BH3618-like"/>
    <property type="match status" value="1"/>
</dbReference>
<sequence length="152" mass="17567">MHFNTPCFGTVEYEQKDIIHFQDGLFGFENMIDYLLIHISPIEDSFMYLQSLQDENLSFILANPFTLYPGYSPSLSKEDLIQLDLQDDTPVIFYSICVLNKNIAHSTCNLKAPLVIRTDTRKGFQVVLQDPQYGFHHPFPDLSLDERGELRC</sequence>
<comment type="subunit">
    <text evidence="5">Interacts with translational regulator CsrA and flagellin(s).</text>
</comment>
<gene>
    <name evidence="5" type="primary">fliW</name>
    <name evidence="6" type="ORF">CLOSYM_04298</name>
</gene>
<dbReference type="Proteomes" id="UP000016491">
    <property type="component" value="Unassembled WGS sequence"/>
</dbReference>
<evidence type="ECO:0000256" key="1">
    <source>
        <dbReference type="ARBA" id="ARBA00022490"/>
    </source>
</evidence>
<reference evidence="6 7" key="1">
    <citation type="submission" date="2013-07" db="EMBL/GenBank/DDBJ databases">
        <authorList>
            <person name="Weinstock G."/>
            <person name="Sodergren E."/>
            <person name="Wylie T."/>
            <person name="Fulton L."/>
            <person name="Fulton R."/>
            <person name="Fronick C."/>
            <person name="O'Laughlin M."/>
            <person name="Godfrey J."/>
            <person name="Miner T."/>
            <person name="Herter B."/>
            <person name="Appelbaum E."/>
            <person name="Cordes M."/>
            <person name="Lek S."/>
            <person name="Wollam A."/>
            <person name="Pepin K.H."/>
            <person name="Palsikar V.B."/>
            <person name="Mitreva M."/>
            <person name="Wilson R.K."/>
        </authorList>
    </citation>
    <scope>NUCLEOTIDE SEQUENCE [LARGE SCALE GENOMIC DNA]</scope>
    <source>
        <strain evidence="6 7">ATCC 14940</strain>
    </source>
</reference>
<dbReference type="PANTHER" id="PTHR39190:SF1">
    <property type="entry name" value="FLAGELLAR ASSEMBLY FACTOR FLIW"/>
    <property type="match status" value="1"/>
</dbReference>
<dbReference type="InterPro" id="IPR003775">
    <property type="entry name" value="Flagellar_assembly_factor_FliW"/>
</dbReference>
<dbReference type="PANTHER" id="PTHR39190">
    <property type="entry name" value="FLAGELLAR ASSEMBLY FACTOR FLIW"/>
    <property type="match status" value="1"/>
</dbReference>
<protein>
    <recommendedName>
        <fullName evidence="5">Flagellar assembly factor FliW</fullName>
    </recommendedName>
</protein>
<keyword evidence="1 5" id="KW-0963">Cytoplasm</keyword>
<dbReference type="Pfam" id="PF02623">
    <property type="entry name" value="FliW"/>
    <property type="match status" value="1"/>
</dbReference>
<dbReference type="RefSeq" id="WP_021641520.1">
    <property type="nucleotide sequence ID" value="NZ_KE992859.1"/>
</dbReference>
<keyword evidence="2 5" id="KW-1005">Bacterial flagellum biogenesis</keyword>
<dbReference type="AlphaFoldDB" id="A0ABC9TS33"/>
<organism evidence="6 7">
    <name type="scientific">[Clostridium] symbiosum ATCC 14940</name>
    <dbReference type="NCBI Taxonomy" id="411472"/>
    <lineage>
        <taxon>Bacteria</taxon>
        <taxon>Bacillati</taxon>
        <taxon>Bacillota</taxon>
        <taxon>Clostridia</taxon>
        <taxon>Lachnospirales</taxon>
        <taxon>Lachnospiraceae</taxon>
        <taxon>Otoolea</taxon>
    </lineage>
</organism>
<comment type="similarity">
    <text evidence="5">Belongs to the FliW family.</text>
</comment>
<evidence type="ECO:0000256" key="5">
    <source>
        <dbReference type="HAMAP-Rule" id="MF_01185"/>
    </source>
</evidence>
<comment type="function">
    <text evidence="5">Acts as an anti-CsrA protein, binds CsrA and prevents it from repressing translation of its target genes, one of which is flagellin. Binds to flagellin and participates in the assembly of the flagellum.</text>
</comment>
<accession>A0ABC9TS33</accession>
<comment type="subcellular location">
    <subcellularLocation>
        <location evidence="5">Cytoplasm</location>
    </subcellularLocation>
</comment>
<dbReference type="GO" id="GO:0044780">
    <property type="term" value="P:bacterial-type flagellum assembly"/>
    <property type="evidence" value="ECO:0007669"/>
    <property type="project" value="UniProtKB-UniRule"/>
</dbReference>
<keyword evidence="3 5" id="KW-0810">Translation regulation</keyword>
<dbReference type="GO" id="GO:0006417">
    <property type="term" value="P:regulation of translation"/>
    <property type="evidence" value="ECO:0007669"/>
    <property type="project" value="UniProtKB-KW"/>
</dbReference>
<evidence type="ECO:0000313" key="6">
    <source>
        <dbReference type="EMBL" id="ERI74178.1"/>
    </source>
</evidence>
<dbReference type="GO" id="GO:0005737">
    <property type="term" value="C:cytoplasm"/>
    <property type="evidence" value="ECO:0007669"/>
    <property type="project" value="UniProtKB-SubCell"/>
</dbReference>
<comment type="caution">
    <text evidence="6">The sequence shown here is derived from an EMBL/GenBank/DDBJ whole genome shotgun (WGS) entry which is preliminary data.</text>
</comment>
<dbReference type="InterPro" id="IPR024046">
    <property type="entry name" value="Flagellar_assmbl_FliW_dom_sf"/>
</dbReference>
<proteinExistence type="inferred from homology"/>
<dbReference type="HAMAP" id="MF_01185">
    <property type="entry name" value="FliW"/>
    <property type="match status" value="1"/>
</dbReference>
<evidence type="ECO:0000256" key="3">
    <source>
        <dbReference type="ARBA" id="ARBA00022845"/>
    </source>
</evidence>
<evidence type="ECO:0000313" key="7">
    <source>
        <dbReference type="Proteomes" id="UP000016491"/>
    </source>
</evidence>
<name>A0ABC9TS33_CLOSY</name>